<name>A0A379AWD3_AVIGA</name>
<accession>A0A379AWD3</accession>
<dbReference type="Proteomes" id="UP000255113">
    <property type="component" value="Unassembled WGS sequence"/>
</dbReference>
<dbReference type="EMBL" id="UGSQ01000003">
    <property type="protein sequence ID" value="SUB26032.1"/>
    <property type="molecule type" value="Genomic_DNA"/>
</dbReference>
<evidence type="ECO:0000313" key="2">
    <source>
        <dbReference type="EMBL" id="TDP27794.1"/>
    </source>
</evidence>
<reference evidence="1 3" key="1">
    <citation type="submission" date="2018-06" db="EMBL/GenBank/DDBJ databases">
        <authorList>
            <consortium name="Pathogen Informatics"/>
            <person name="Doyle S."/>
        </authorList>
    </citation>
    <scope>NUCLEOTIDE SEQUENCE [LARGE SCALE GENOMIC DNA]</scope>
    <source>
        <strain evidence="1 3">NCTC11188</strain>
    </source>
</reference>
<dbReference type="PROSITE" id="PS51257">
    <property type="entry name" value="PROKAR_LIPOPROTEIN"/>
    <property type="match status" value="1"/>
</dbReference>
<evidence type="ECO:0008006" key="5">
    <source>
        <dbReference type="Google" id="ProtNLM"/>
    </source>
</evidence>
<protein>
    <recommendedName>
        <fullName evidence="5">Lipoprotein</fullName>
    </recommendedName>
</protein>
<proteinExistence type="predicted"/>
<reference evidence="2 4" key="2">
    <citation type="submission" date="2019-03" db="EMBL/GenBank/DDBJ databases">
        <title>Genomic Encyclopedia of Type Strains, Phase IV (KMG-IV): sequencing the most valuable type-strain genomes for metagenomic binning, comparative biology and taxonomic classification.</title>
        <authorList>
            <person name="Goeker M."/>
        </authorList>
    </citation>
    <scope>NUCLEOTIDE SEQUENCE [LARGE SCALE GENOMIC DNA]</scope>
    <source>
        <strain evidence="2 4">DSM 17481</strain>
    </source>
</reference>
<dbReference type="Proteomes" id="UP000294683">
    <property type="component" value="Unassembled WGS sequence"/>
</dbReference>
<dbReference type="AlphaFoldDB" id="A0A379AWD3"/>
<evidence type="ECO:0000313" key="3">
    <source>
        <dbReference type="Proteomes" id="UP000255113"/>
    </source>
</evidence>
<organism evidence="1 3">
    <name type="scientific">Avibacterium gallinarum</name>
    <name type="common">Pasteurella gallinarum</name>
    <dbReference type="NCBI Taxonomy" id="755"/>
    <lineage>
        <taxon>Bacteria</taxon>
        <taxon>Pseudomonadati</taxon>
        <taxon>Pseudomonadota</taxon>
        <taxon>Gammaproteobacteria</taxon>
        <taxon>Pasteurellales</taxon>
        <taxon>Pasteurellaceae</taxon>
        <taxon>Avibacterium</taxon>
    </lineage>
</organism>
<dbReference type="RefSeq" id="WP_103852729.1">
    <property type="nucleotide sequence ID" value="NZ_PQVJ01000003.1"/>
</dbReference>
<gene>
    <name evidence="2" type="ORF">EV689_10953</name>
    <name evidence="1" type="ORF">NCTC11188_00363</name>
</gene>
<keyword evidence="4" id="KW-1185">Reference proteome</keyword>
<evidence type="ECO:0000313" key="4">
    <source>
        <dbReference type="Proteomes" id="UP000294683"/>
    </source>
</evidence>
<dbReference type="EMBL" id="SNXJ01000009">
    <property type="protein sequence ID" value="TDP27794.1"/>
    <property type="molecule type" value="Genomic_DNA"/>
</dbReference>
<evidence type="ECO:0000313" key="1">
    <source>
        <dbReference type="EMBL" id="SUB26032.1"/>
    </source>
</evidence>
<sequence>MKLIRINKNEKSISANVFLLTSCSSIISLYPSYNDDVSHSERFWVKKGTKEQVSEDIYTSCYNKAVKADLRQKNLPPDASGWDRYNVALYNGKCLHDLGYVFKEDIFSKYCYHYSNEVSCKAYRKFKY</sequence>